<dbReference type="AlphaFoldDB" id="A0A0K9PNX8"/>
<comment type="similarity">
    <text evidence="1">Belongs to the ARG7 family.</text>
</comment>
<dbReference type="EMBL" id="LFYR01000736">
    <property type="protein sequence ID" value="KMZ69932.1"/>
    <property type="molecule type" value="Genomic_DNA"/>
</dbReference>
<protein>
    <submittedName>
        <fullName evidence="2">SAUR-like auxin-responsive protein family</fullName>
    </submittedName>
</protein>
<dbReference type="Proteomes" id="UP000036987">
    <property type="component" value="Unassembled WGS sequence"/>
</dbReference>
<dbReference type="OrthoDB" id="1924524at2759"/>
<proteinExistence type="inferred from homology"/>
<organism evidence="2 3">
    <name type="scientific">Zostera marina</name>
    <name type="common">Eelgrass</name>
    <dbReference type="NCBI Taxonomy" id="29655"/>
    <lineage>
        <taxon>Eukaryota</taxon>
        <taxon>Viridiplantae</taxon>
        <taxon>Streptophyta</taxon>
        <taxon>Embryophyta</taxon>
        <taxon>Tracheophyta</taxon>
        <taxon>Spermatophyta</taxon>
        <taxon>Magnoliopsida</taxon>
        <taxon>Liliopsida</taxon>
        <taxon>Zosteraceae</taxon>
        <taxon>Zostera</taxon>
    </lineage>
</organism>
<dbReference type="PANTHER" id="PTHR35296:SF8">
    <property type="entry name" value="SMALL AUXIN-UP RNA-RELATED"/>
    <property type="match status" value="1"/>
</dbReference>
<name>A0A0K9PNX8_ZOSMR</name>
<evidence type="ECO:0000313" key="2">
    <source>
        <dbReference type="EMBL" id="KMZ69932.1"/>
    </source>
</evidence>
<dbReference type="PANTHER" id="PTHR35296">
    <property type="entry name" value="EXPRESSED PROTEIN"/>
    <property type="match status" value="1"/>
</dbReference>
<dbReference type="Pfam" id="PF02519">
    <property type="entry name" value="Auxin_inducible"/>
    <property type="match status" value="1"/>
</dbReference>
<dbReference type="GO" id="GO:0009733">
    <property type="term" value="P:response to auxin"/>
    <property type="evidence" value="ECO:0007669"/>
    <property type="project" value="InterPro"/>
</dbReference>
<evidence type="ECO:0000313" key="3">
    <source>
        <dbReference type="Proteomes" id="UP000036987"/>
    </source>
</evidence>
<gene>
    <name evidence="2" type="ORF">ZOSMA_202G00180</name>
</gene>
<comment type="caution">
    <text evidence="2">The sequence shown here is derived from an EMBL/GenBank/DDBJ whole genome shotgun (WGS) entry which is preliminary data.</text>
</comment>
<reference evidence="3" key="1">
    <citation type="journal article" date="2016" name="Nature">
        <title>The genome of the seagrass Zostera marina reveals angiosperm adaptation to the sea.</title>
        <authorList>
            <person name="Olsen J.L."/>
            <person name="Rouze P."/>
            <person name="Verhelst B."/>
            <person name="Lin Y.-C."/>
            <person name="Bayer T."/>
            <person name="Collen J."/>
            <person name="Dattolo E."/>
            <person name="De Paoli E."/>
            <person name="Dittami S."/>
            <person name="Maumus F."/>
            <person name="Michel G."/>
            <person name="Kersting A."/>
            <person name="Lauritano C."/>
            <person name="Lohaus R."/>
            <person name="Toepel M."/>
            <person name="Tonon T."/>
            <person name="Vanneste K."/>
            <person name="Amirebrahimi M."/>
            <person name="Brakel J."/>
            <person name="Bostroem C."/>
            <person name="Chovatia M."/>
            <person name="Grimwood J."/>
            <person name="Jenkins J.W."/>
            <person name="Jueterbock A."/>
            <person name="Mraz A."/>
            <person name="Stam W.T."/>
            <person name="Tice H."/>
            <person name="Bornberg-Bauer E."/>
            <person name="Green P.J."/>
            <person name="Pearson G.A."/>
            <person name="Procaccini G."/>
            <person name="Duarte C.M."/>
            <person name="Schmutz J."/>
            <person name="Reusch T.B.H."/>
            <person name="Van de Peer Y."/>
        </authorList>
    </citation>
    <scope>NUCLEOTIDE SEQUENCE [LARGE SCALE GENOMIC DNA]</scope>
    <source>
        <strain evidence="3">cv. Finnish</strain>
    </source>
</reference>
<sequence length="160" mass="18232">MAKGAIAMLVKLKCMIRIWRNHSKIKSTIPTAQLLLSPPSPSTGDLHTTNCCKVRPVYVGRSRRLYQLSPHLVEHPLFRVLVQKSGGTTSINEAEVVDCEVVLFEHFLWMLENNYDEIKQPELLDEIVGRNNEVLHHMAAVNRIRDGFRPVDSADRHQTP</sequence>
<accession>A0A0K9PNX8</accession>
<evidence type="ECO:0000256" key="1">
    <source>
        <dbReference type="ARBA" id="ARBA00006974"/>
    </source>
</evidence>
<keyword evidence="3" id="KW-1185">Reference proteome</keyword>
<dbReference type="InterPro" id="IPR003676">
    <property type="entry name" value="SAUR_fam"/>
</dbReference>
<dbReference type="OMA" id="NDAMIVG"/>